<evidence type="ECO:0000256" key="3">
    <source>
        <dbReference type="ARBA" id="ARBA00023015"/>
    </source>
</evidence>
<dbReference type="PROSITE" id="PS50949">
    <property type="entry name" value="HTH_GNTR"/>
    <property type="match status" value="1"/>
</dbReference>
<evidence type="ECO:0000256" key="5">
    <source>
        <dbReference type="ARBA" id="ARBA00023163"/>
    </source>
</evidence>
<dbReference type="CDD" id="cd00609">
    <property type="entry name" value="AAT_like"/>
    <property type="match status" value="1"/>
</dbReference>
<evidence type="ECO:0000313" key="8">
    <source>
        <dbReference type="Proteomes" id="UP001589814"/>
    </source>
</evidence>
<dbReference type="Gene3D" id="3.40.640.10">
    <property type="entry name" value="Type I PLP-dependent aspartate aminotransferase-like (Major domain)"/>
    <property type="match status" value="1"/>
</dbReference>
<sequence>MEISANTAAGIFESIRREAQSGRLVAGQALPPVRELAGQLNVNRNTVAAAYRKLVAAGIAETRGRNGTVMREPACAGEQEGQSPDAVLADLAGGNPDPCWLPDPLAVLSRSGYQPTLYGEPVFDPVLEALARRWFGSDCRENDGLVLAHGAVDAIERLLVAYLVAGDKVAVEDPCFLGSLNTLRSAGLTPAPVAMDAQGMRPEALETVLAEGAQALLCTPRAHNPTGCGFDERRATELRGVLARYPHVLLIEDDHFALLARTPYFSIAAVTTTRRALVRSVSKGLGPDLRLAFIACDAGTARRLAMRLAPGTCWVSHLLQAAVRELLGAQSVMAHLRAAGDAYAARRGALLWALHGEGIEAQQPCDGFNVWVPLPPGSDATGIVHALAQLGWSVRSGEPFAIASTRSALRITASTLEPADAVRFAAQLRGCLQRA</sequence>
<evidence type="ECO:0000256" key="1">
    <source>
        <dbReference type="ARBA" id="ARBA00005384"/>
    </source>
</evidence>
<protein>
    <submittedName>
        <fullName evidence="7">Transcriptional regulator PtsJ</fullName>
    </submittedName>
</protein>
<dbReference type="EMBL" id="JBHLVX010000036">
    <property type="protein sequence ID" value="MFC0268153.1"/>
    <property type="molecule type" value="Genomic_DNA"/>
</dbReference>
<name>A0ABV6G3R4_9GAMM</name>
<feature type="domain" description="HTH gntR-type" evidence="6">
    <location>
        <begin position="5"/>
        <end position="73"/>
    </location>
</feature>
<dbReference type="RefSeq" id="WP_019952449.1">
    <property type="nucleotide sequence ID" value="NZ_JBHLVX010000036.1"/>
</dbReference>
<comment type="similarity">
    <text evidence="1">In the C-terminal section; belongs to the class-I pyridoxal-phosphate-dependent aminotransferase family.</text>
</comment>
<dbReference type="PANTHER" id="PTHR46577:SF1">
    <property type="entry name" value="HTH-TYPE TRANSCRIPTIONAL REGULATORY PROTEIN GABR"/>
    <property type="match status" value="1"/>
</dbReference>
<dbReference type="InterPro" id="IPR004839">
    <property type="entry name" value="Aminotransferase_I/II_large"/>
</dbReference>
<dbReference type="SUPFAM" id="SSF46785">
    <property type="entry name" value="Winged helix' DNA-binding domain"/>
    <property type="match status" value="1"/>
</dbReference>
<evidence type="ECO:0000256" key="2">
    <source>
        <dbReference type="ARBA" id="ARBA00022898"/>
    </source>
</evidence>
<dbReference type="InterPro" id="IPR000524">
    <property type="entry name" value="Tscrpt_reg_HTH_GntR"/>
</dbReference>
<dbReference type="InterPro" id="IPR015424">
    <property type="entry name" value="PyrdxlP-dep_Trfase"/>
</dbReference>
<comment type="caution">
    <text evidence="7">The sequence shown here is derived from an EMBL/GenBank/DDBJ whole genome shotgun (WGS) entry which is preliminary data.</text>
</comment>
<dbReference type="Proteomes" id="UP001589814">
    <property type="component" value="Unassembled WGS sequence"/>
</dbReference>
<dbReference type="InterPro" id="IPR051446">
    <property type="entry name" value="HTH_trans_reg/aminotransferase"/>
</dbReference>
<keyword evidence="5" id="KW-0804">Transcription</keyword>
<dbReference type="Gene3D" id="1.10.10.10">
    <property type="entry name" value="Winged helix-like DNA-binding domain superfamily/Winged helix DNA-binding domain"/>
    <property type="match status" value="1"/>
</dbReference>
<proteinExistence type="inferred from homology"/>
<evidence type="ECO:0000256" key="4">
    <source>
        <dbReference type="ARBA" id="ARBA00023125"/>
    </source>
</evidence>
<dbReference type="PANTHER" id="PTHR46577">
    <property type="entry name" value="HTH-TYPE TRANSCRIPTIONAL REGULATORY PROTEIN GABR"/>
    <property type="match status" value="1"/>
</dbReference>
<keyword evidence="2" id="KW-0663">Pyridoxal phosphate</keyword>
<evidence type="ECO:0000313" key="7">
    <source>
        <dbReference type="EMBL" id="MFC0268153.1"/>
    </source>
</evidence>
<accession>A0ABV6G3R4</accession>
<dbReference type="NCBIfam" id="NF012025">
    <property type="entry name" value="PRK15481.1"/>
    <property type="match status" value="1"/>
</dbReference>
<dbReference type="InterPro" id="IPR036390">
    <property type="entry name" value="WH_DNA-bd_sf"/>
</dbReference>
<gene>
    <name evidence="7" type="primary">ptsJ</name>
    <name evidence="7" type="ORF">ACFFHW_09185</name>
</gene>
<keyword evidence="8" id="KW-1185">Reference proteome</keyword>
<dbReference type="Pfam" id="PF00155">
    <property type="entry name" value="Aminotran_1_2"/>
    <property type="match status" value="1"/>
</dbReference>
<dbReference type="InterPro" id="IPR036388">
    <property type="entry name" value="WH-like_DNA-bd_sf"/>
</dbReference>
<evidence type="ECO:0000259" key="6">
    <source>
        <dbReference type="PROSITE" id="PS50949"/>
    </source>
</evidence>
<keyword evidence="4" id="KW-0238">DNA-binding</keyword>
<keyword evidence="3" id="KW-0805">Transcription regulation</keyword>
<dbReference type="InterPro" id="IPR015421">
    <property type="entry name" value="PyrdxlP-dep_Trfase_major"/>
</dbReference>
<dbReference type="SUPFAM" id="SSF53383">
    <property type="entry name" value="PLP-dependent transferases"/>
    <property type="match status" value="1"/>
</dbReference>
<dbReference type="SMART" id="SM00345">
    <property type="entry name" value="HTH_GNTR"/>
    <property type="match status" value="1"/>
</dbReference>
<dbReference type="Pfam" id="PF00392">
    <property type="entry name" value="GntR"/>
    <property type="match status" value="1"/>
</dbReference>
<organism evidence="7 8">
    <name type="scientific">Kushneria aurantia</name>
    <dbReference type="NCBI Taxonomy" id="504092"/>
    <lineage>
        <taxon>Bacteria</taxon>
        <taxon>Pseudomonadati</taxon>
        <taxon>Pseudomonadota</taxon>
        <taxon>Gammaproteobacteria</taxon>
        <taxon>Oceanospirillales</taxon>
        <taxon>Halomonadaceae</taxon>
        <taxon>Kushneria</taxon>
    </lineage>
</organism>
<dbReference type="CDD" id="cd07377">
    <property type="entry name" value="WHTH_GntR"/>
    <property type="match status" value="1"/>
</dbReference>
<dbReference type="PRINTS" id="PR00035">
    <property type="entry name" value="HTHGNTR"/>
</dbReference>
<reference evidence="7 8" key="1">
    <citation type="submission" date="2024-09" db="EMBL/GenBank/DDBJ databases">
        <authorList>
            <person name="Sun Q."/>
            <person name="Mori K."/>
        </authorList>
    </citation>
    <scope>NUCLEOTIDE SEQUENCE [LARGE SCALE GENOMIC DNA]</scope>
    <source>
        <strain evidence="7 8">CCM 7415</strain>
    </source>
</reference>